<comment type="caution">
    <text evidence="6">The sequence shown here is derived from an EMBL/GenBank/DDBJ whole genome shotgun (WGS) entry which is preliminary data.</text>
</comment>
<dbReference type="Pfam" id="PF04354">
    <property type="entry name" value="ZipA_C"/>
    <property type="match status" value="1"/>
</dbReference>
<keyword evidence="4" id="KW-1133">Transmembrane helix</keyword>
<proteinExistence type="inferred from homology"/>
<keyword evidence="1" id="KW-0132">Cell division</keyword>
<evidence type="ECO:0000256" key="2">
    <source>
        <dbReference type="RuleBase" id="RU003613"/>
    </source>
</evidence>
<evidence type="ECO:0000313" key="6">
    <source>
        <dbReference type="EMBL" id="RZO26242.1"/>
    </source>
</evidence>
<feature type="compositionally biased region" description="Low complexity" evidence="3">
    <location>
        <begin position="45"/>
        <end position="61"/>
    </location>
</feature>
<feature type="domain" description="ZipA C-terminal FtsZ-binding" evidence="5">
    <location>
        <begin position="80"/>
        <end position="203"/>
    </location>
</feature>
<dbReference type="InterPro" id="IPR007449">
    <property type="entry name" value="ZipA_FtsZ-bd_C"/>
</dbReference>
<keyword evidence="2 4" id="KW-0812">Transmembrane</keyword>
<comment type="similarity">
    <text evidence="1">Belongs to the ZipA family.</text>
</comment>
<dbReference type="Gene3D" id="3.30.1400.10">
    <property type="entry name" value="ZipA, C-terminal FtsZ-binding domain"/>
    <property type="match status" value="1"/>
</dbReference>
<reference evidence="6 7" key="1">
    <citation type="submission" date="2019-02" db="EMBL/GenBank/DDBJ databases">
        <title>Prokaryotic population dynamics and viral predation in marine succession experiment using metagenomics: the confinement effect.</title>
        <authorList>
            <person name="Haro-Moreno J.M."/>
            <person name="Rodriguez-Valera F."/>
            <person name="Lopez-Perez M."/>
        </authorList>
    </citation>
    <scope>NUCLEOTIDE SEQUENCE [LARGE SCALE GENOMIC DNA]</scope>
    <source>
        <strain evidence="6">MED-G159</strain>
    </source>
</reference>
<comment type="subcellular location">
    <subcellularLocation>
        <location evidence="2">Cell inner membrane</location>
        <topology evidence="2">Single-pass type I membrane protein</topology>
    </subcellularLocation>
</comment>
<dbReference type="EMBL" id="SHBE01000005">
    <property type="protein sequence ID" value="RZO26242.1"/>
    <property type="molecule type" value="Genomic_DNA"/>
</dbReference>
<keyword evidence="2" id="KW-0997">Cell inner membrane</keyword>
<evidence type="ECO:0000256" key="3">
    <source>
        <dbReference type="SAM" id="MobiDB-lite"/>
    </source>
</evidence>
<keyword evidence="2" id="KW-1003">Cell membrane</keyword>
<accession>A0A520MYD5</accession>
<name>A0A520MYD5_9GAMM</name>
<organism evidence="6 7">
    <name type="scientific">SAR86 cluster bacterium</name>
    <dbReference type="NCBI Taxonomy" id="2030880"/>
    <lineage>
        <taxon>Bacteria</taxon>
        <taxon>Pseudomonadati</taxon>
        <taxon>Pseudomonadota</taxon>
        <taxon>Gammaproteobacteria</taxon>
        <taxon>SAR86 cluster</taxon>
    </lineage>
</organism>
<evidence type="ECO:0000256" key="4">
    <source>
        <dbReference type="SAM" id="Phobius"/>
    </source>
</evidence>
<dbReference type="AlphaFoldDB" id="A0A520MYD5"/>
<dbReference type="SUPFAM" id="SSF64383">
    <property type="entry name" value="Cell-division protein ZipA, C-terminal domain"/>
    <property type="match status" value="1"/>
</dbReference>
<evidence type="ECO:0000313" key="7">
    <source>
        <dbReference type="Proteomes" id="UP000315825"/>
    </source>
</evidence>
<feature type="region of interest" description="Disordered" evidence="3">
    <location>
        <begin position="42"/>
        <end position="68"/>
    </location>
</feature>
<evidence type="ECO:0000256" key="1">
    <source>
        <dbReference type="RuleBase" id="RU003612"/>
    </source>
</evidence>
<comment type="function">
    <text evidence="1">Essential cell division protein that stabilizes the FtsZ protofilaments by cross-linking them and that serves as a cytoplasmic membrane anchor for the Z ring. Also required for the recruitment to the septal ring of downstream cell division proteins.</text>
</comment>
<gene>
    <name evidence="6" type="ORF">EVA92_02980</name>
</gene>
<evidence type="ECO:0000259" key="5">
    <source>
        <dbReference type="Pfam" id="PF04354"/>
    </source>
</evidence>
<dbReference type="GO" id="GO:0090529">
    <property type="term" value="P:cell septum assembly"/>
    <property type="evidence" value="ECO:0007669"/>
    <property type="project" value="InterPro"/>
</dbReference>
<protein>
    <recommendedName>
        <fullName evidence="1">Cell division protein ZipA</fullName>
    </recommendedName>
</protein>
<keyword evidence="2 4" id="KW-0472">Membrane</keyword>
<feature type="transmembrane region" description="Helical" evidence="4">
    <location>
        <begin position="7"/>
        <end position="30"/>
    </location>
</feature>
<sequence length="216" mass="24265">MNPLYEYSIYFAAGALLLIFLLVHITRLLLPKNNIKISKGLSVGSNSSENSADSNSQESNAIRAPKQSEFNLEDPNEIKYLSLHLTSKKDASLRLNLLQTKISAYGLKFEDGVFLKNRSAEAPDYYVFNGEEIDGSDSGTFQEKENINLISMVLPQNGQKNTLRSFEEMLALARNLSTSFDMRLLDEHFNGMSEQTITDYKERATNLDLKLSSYGS</sequence>
<keyword evidence="1" id="KW-0131">Cell cycle</keyword>
<dbReference type="Proteomes" id="UP000315825">
    <property type="component" value="Unassembled WGS sequence"/>
</dbReference>
<dbReference type="GO" id="GO:0005886">
    <property type="term" value="C:plasma membrane"/>
    <property type="evidence" value="ECO:0007669"/>
    <property type="project" value="UniProtKB-SubCell"/>
</dbReference>
<dbReference type="InterPro" id="IPR036765">
    <property type="entry name" value="ZipA_FtsZ-bd_C_sf"/>
</dbReference>